<sequence length="132" mass="14493">MAAPRAMKILVNSNRLQCFSLCYGADIKTCNILLSESSSQAYIVKLGYFSATNYEFRQFAALTTLCFLEAKTVIGTAAYTAQELLERGAMPDIGSDVYSFSMVLVEFAMPSRSAPWQGDASNIALAYRDSKL</sequence>
<dbReference type="GO" id="GO:0004672">
    <property type="term" value="F:protein kinase activity"/>
    <property type="evidence" value="ECO:0007669"/>
    <property type="project" value="InterPro"/>
</dbReference>
<dbReference type="InterPro" id="IPR000719">
    <property type="entry name" value="Prot_kinase_dom"/>
</dbReference>
<dbReference type="Gene3D" id="1.10.510.10">
    <property type="entry name" value="Transferase(Phosphotransferase) domain 1"/>
    <property type="match status" value="1"/>
</dbReference>
<accession>A7SZ04</accession>
<dbReference type="InParanoid" id="A7SZ04"/>
<dbReference type="EMBL" id="DS469941">
    <property type="protein sequence ID" value="EDO31065.1"/>
    <property type="molecule type" value="Genomic_DNA"/>
</dbReference>
<evidence type="ECO:0000259" key="1">
    <source>
        <dbReference type="PROSITE" id="PS50011"/>
    </source>
</evidence>
<dbReference type="AlphaFoldDB" id="A7SZ04"/>
<dbReference type="HOGENOM" id="CLU_1919538_0_0_1"/>
<dbReference type="PhylomeDB" id="A7SZ04"/>
<dbReference type="GO" id="GO:0005524">
    <property type="term" value="F:ATP binding"/>
    <property type="evidence" value="ECO:0007669"/>
    <property type="project" value="InterPro"/>
</dbReference>
<gene>
    <name evidence="2" type="ORF">NEMVEDRAFT_v1g219753</name>
</gene>
<name>A7SZ04_NEMVE</name>
<dbReference type="SUPFAM" id="SSF56112">
    <property type="entry name" value="Protein kinase-like (PK-like)"/>
    <property type="match status" value="1"/>
</dbReference>
<proteinExistence type="predicted"/>
<dbReference type="PROSITE" id="PS50011">
    <property type="entry name" value="PROTEIN_KINASE_DOM"/>
    <property type="match status" value="1"/>
</dbReference>
<keyword evidence="3" id="KW-1185">Reference proteome</keyword>
<organism evidence="2 3">
    <name type="scientific">Nematostella vectensis</name>
    <name type="common">Starlet sea anemone</name>
    <dbReference type="NCBI Taxonomy" id="45351"/>
    <lineage>
        <taxon>Eukaryota</taxon>
        <taxon>Metazoa</taxon>
        <taxon>Cnidaria</taxon>
        <taxon>Anthozoa</taxon>
        <taxon>Hexacorallia</taxon>
        <taxon>Actiniaria</taxon>
        <taxon>Edwardsiidae</taxon>
        <taxon>Nematostella</taxon>
    </lineage>
</organism>
<protein>
    <recommendedName>
        <fullName evidence="1">Protein kinase domain-containing protein</fullName>
    </recommendedName>
</protein>
<dbReference type="Proteomes" id="UP000001593">
    <property type="component" value="Unassembled WGS sequence"/>
</dbReference>
<feature type="domain" description="Protein kinase" evidence="1">
    <location>
        <begin position="1"/>
        <end position="132"/>
    </location>
</feature>
<reference evidence="2 3" key="1">
    <citation type="journal article" date="2007" name="Science">
        <title>Sea anemone genome reveals ancestral eumetazoan gene repertoire and genomic organization.</title>
        <authorList>
            <person name="Putnam N.H."/>
            <person name="Srivastava M."/>
            <person name="Hellsten U."/>
            <person name="Dirks B."/>
            <person name="Chapman J."/>
            <person name="Salamov A."/>
            <person name="Terry A."/>
            <person name="Shapiro H."/>
            <person name="Lindquist E."/>
            <person name="Kapitonov V.V."/>
            <person name="Jurka J."/>
            <person name="Genikhovich G."/>
            <person name="Grigoriev I.V."/>
            <person name="Lucas S.M."/>
            <person name="Steele R.E."/>
            <person name="Finnerty J.R."/>
            <person name="Technau U."/>
            <person name="Martindale M.Q."/>
            <person name="Rokhsar D.S."/>
        </authorList>
    </citation>
    <scope>NUCLEOTIDE SEQUENCE [LARGE SCALE GENOMIC DNA]</scope>
    <source>
        <strain evidence="3">CH2 X CH6</strain>
    </source>
</reference>
<dbReference type="InterPro" id="IPR011009">
    <property type="entry name" value="Kinase-like_dom_sf"/>
</dbReference>
<evidence type="ECO:0000313" key="3">
    <source>
        <dbReference type="Proteomes" id="UP000001593"/>
    </source>
</evidence>
<evidence type="ECO:0000313" key="2">
    <source>
        <dbReference type="EMBL" id="EDO31065.1"/>
    </source>
</evidence>